<organism evidence="1 2">
    <name type="scientific">Acaulospora colombiana</name>
    <dbReference type="NCBI Taxonomy" id="27376"/>
    <lineage>
        <taxon>Eukaryota</taxon>
        <taxon>Fungi</taxon>
        <taxon>Fungi incertae sedis</taxon>
        <taxon>Mucoromycota</taxon>
        <taxon>Glomeromycotina</taxon>
        <taxon>Glomeromycetes</taxon>
        <taxon>Diversisporales</taxon>
        <taxon>Acaulosporaceae</taxon>
        <taxon>Acaulospora</taxon>
    </lineage>
</organism>
<protein>
    <submittedName>
        <fullName evidence="1">10675_t:CDS:1</fullName>
    </submittedName>
</protein>
<proteinExistence type="predicted"/>
<reference evidence="1" key="1">
    <citation type="submission" date="2021-06" db="EMBL/GenBank/DDBJ databases">
        <authorList>
            <person name="Kallberg Y."/>
            <person name="Tangrot J."/>
            <person name="Rosling A."/>
        </authorList>
    </citation>
    <scope>NUCLEOTIDE SEQUENCE</scope>
    <source>
        <strain evidence="1">CL356</strain>
    </source>
</reference>
<name>A0ACA9MJ86_9GLOM</name>
<accession>A0ACA9MJ86</accession>
<sequence length="58" mass="6590">ENNKNNLKNSEVTNEQSNKNTEYINLTNLSDIQIQDIPLLTSKPINSPQQHNNPNSID</sequence>
<evidence type="ECO:0000313" key="1">
    <source>
        <dbReference type="EMBL" id="CAG8587132.1"/>
    </source>
</evidence>
<feature type="non-terminal residue" evidence="1">
    <location>
        <position position="1"/>
    </location>
</feature>
<evidence type="ECO:0000313" key="2">
    <source>
        <dbReference type="Proteomes" id="UP000789525"/>
    </source>
</evidence>
<dbReference type="Proteomes" id="UP000789525">
    <property type="component" value="Unassembled WGS sequence"/>
</dbReference>
<gene>
    <name evidence="1" type="ORF">ACOLOM_LOCUS6189</name>
</gene>
<dbReference type="EMBL" id="CAJVPT010012378">
    <property type="protein sequence ID" value="CAG8587132.1"/>
    <property type="molecule type" value="Genomic_DNA"/>
</dbReference>
<comment type="caution">
    <text evidence="1">The sequence shown here is derived from an EMBL/GenBank/DDBJ whole genome shotgun (WGS) entry which is preliminary data.</text>
</comment>
<keyword evidence="2" id="KW-1185">Reference proteome</keyword>